<dbReference type="Proteomes" id="UP000614601">
    <property type="component" value="Unassembled WGS sequence"/>
</dbReference>
<keyword evidence="2" id="KW-1185">Reference proteome</keyword>
<comment type="caution">
    <text evidence="1">The sequence shown here is derived from an EMBL/GenBank/DDBJ whole genome shotgun (WGS) entry which is preliminary data.</text>
</comment>
<name>A0A811L8U0_9BILA</name>
<reference evidence="1" key="1">
    <citation type="submission" date="2020-09" db="EMBL/GenBank/DDBJ databases">
        <authorList>
            <person name="Kikuchi T."/>
        </authorList>
    </citation>
    <scope>NUCLEOTIDE SEQUENCE</scope>
    <source>
        <strain evidence="1">SH1</strain>
    </source>
</reference>
<accession>A0A811L8U0</accession>
<dbReference type="OrthoDB" id="10670498at2759"/>
<protein>
    <submittedName>
        <fullName evidence="1">Uncharacterized protein</fullName>
    </submittedName>
</protein>
<dbReference type="EMBL" id="CAJFCW020000005">
    <property type="protein sequence ID" value="CAG9118196.1"/>
    <property type="molecule type" value="Genomic_DNA"/>
</dbReference>
<sequence length="437" mass="51081">MSDTDTISDSDTYCTDSTFCSESDTESTAVEETKKLPKVLRKTCLDYFLSYRNVLNGVAVEVAQRVSDLTEDVLTFLMTSERVLKHFMGGQQSVCALQNGQACMYKKEISFATRKPSLLVAIKGVLYPNQAIIGIGNMERRPAEKYTVEIIYKGIKLNVKLVIPFILYSRVVQQVLVDLQKELSKTKDILSGEGFQGWHYHGVPVLTDECRRKVAVIHMANHLWKSRTYFYSTYDMRINSKPQFLSVADEYLADMLDNPCGKLFLPCVNFLCVYQYLPLSPQAEAVQFHFSVKFHDIFDIRTFDLYRTILDDFKRVKAKRVKLYAKMYIDCREYEQLKLILKRTRKAFLRMKQLQLEYRFMKFEGFLRVYMPISQKHHDADFITDMRELSERRNFCISPDRWKFIALAKHLELQIICSFADEPELRLHPDESIVMKE</sequence>
<dbReference type="AlphaFoldDB" id="A0A811L8U0"/>
<dbReference type="Proteomes" id="UP000783686">
    <property type="component" value="Unassembled WGS sequence"/>
</dbReference>
<gene>
    <name evidence="1" type="ORF">BOKJ2_LOCUS10324</name>
</gene>
<evidence type="ECO:0000313" key="2">
    <source>
        <dbReference type="Proteomes" id="UP000614601"/>
    </source>
</evidence>
<proteinExistence type="predicted"/>
<evidence type="ECO:0000313" key="1">
    <source>
        <dbReference type="EMBL" id="CAD5223554.1"/>
    </source>
</evidence>
<dbReference type="EMBL" id="CAJFDH010000005">
    <property type="protein sequence ID" value="CAD5223554.1"/>
    <property type="molecule type" value="Genomic_DNA"/>
</dbReference>
<organism evidence="1 2">
    <name type="scientific">Bursaphelenchus okinawaensis</name>
    <dbReference type="NCBI Taxonomy" id="465554"/>
    <lineage>
        <taxon>Eukaryota</taxon>
        <taxon>Metazoa</taxon>
        <taxon>Ecdysozoa</taxon>
        <taxon>Nematoda</taxon>
        <taxon>Chromadorea</taxon>
        <taxon>Rhabditida</taxon>
        <taxon>Tylenchina</taxon>
        <taxon>Tylenchomorpha</taxon>
        <taxon>Aphelenchoidea</taxon>
        <taxon>Aphelenchoididae</taxon>
        <taxon>Bursaphelenchus</taxon>
    </lineage>
</organism>